<dbReference type="GeneID" id="10534063"/>
<gene>
    <name evidence="2" type="ORF">PGTG_05271</name>
</gene>
<dbReference type="KEGG" id="pgr:PGTG_05271"/>
<feature type="compositionally biased region" description="Low complexity" evidence="1">
    <location>
        <begin position="20"/>
        <end position="37"/>
    </location>
</feature>
<dbReference type="Proteomes" id="UP000008783">
    <property type="component" value="Unassembled WGS sequence"/>
</dbReference>
<accession>E3K6U7</accession>
<keyword evidence="3" id="KW-1185">Reference proteome</keyword>
<dbReference type="HOGENOM" id="CLU_2085928_0_0_1"/>
<sequence length="118" mass="12823">MSKSRMQGGSHGGVGSNNRNTLSCPTTTTTSNCSGPTAEDYYNTTVDPAARSGQSLNTRLENTASHHHPSYRSAWNFDRLFLLNPRSAATDQPSSRSALTAAQARIAMLHRHLNHRPS</sequence>
<evidence type="ECO:0000256" key="1">
    <source>
        <dbReference type="SAM" id="MobiDB-lite"/>
    </source>
</evidence>
<reference key="1">
    <citation type="submission" date="2007-01" db="EMBL/GenBank/DDBJ databases">
        <title>The Genome Sequence of Puccinia graminis f. sp. tritici Strain CRL 75-36-700-3.</title>
        <authorList>
            <consortium name="The Broad Institute Genome Sequencing Platform"/>
            <person name="Birren B."/>
            <person name="Lander E."/>
            <person name="Galagan J."/>
            <person name="Nusbaum C."/>
            <person name="Devon K."/>
            <person name="Cuomo C."/>
            <person name="Jaffe D."/>
            <person name="Butler J."/>
            <person name="Alvarez P."/>
            <person name="Gnerre S."/>
            <person name="Grabherr M."/>
            <person name="Mauceli E."/>
            <person name="Brockman W."/>
            <person name="Young S."/>
            <person name="LaButti K."/>
            <person name="Sykes S."/>
            <person name="DeCaprio D."/>
            <person name="Crawford M."/>
            <person name="Koehrsen M."/>
            <person name="Engels R."/>
            <person name="Montgomery P."/>
            <person name="Pearson M."/>
            <person name="Howarth C."/>
            <person name="Larson L."/>
            <person name="White J."/>
            <person name="Zeng Q."/>
            <person name="Kodira C."/>
            <person name="Yandava C."/>
            <person name="Alvarado L."/>
            <person name="O'Leary S."/>
            <person name="Szabo L."/>
            <person name="Dean R."/>
            <person name="Schein J."/>
        </authorList>
    </citation>
    <scope>NUCLEOTIDE SEQUENCE</scope>
    <source>
        <strain>CRL 75-36-700-3</strain>
    </source>
</reference>
<name>E3K6U7_PUCGT</name>
<organism evidence="2 3">
    <name type="scientific">Puccinia graminis f. sp. tritici (strain CRL 75-36-700-3 / race SCCL)</name>
    <name type="common">Black stem rust fungus</name>
    <dbReference type="NCBI Taxonomy" id="418459"/>
    <lineage>
        <taxon>Eukaryota</taxon>
        <taxon>Fungi</taxon>
        <taxon>Dikarya</taxon>
        <taxon>Basidiomycota</taxon>
        <taxon>Pucciniomycotina</taxon>
        <taxon>Pucciniomycetes</taxon>
        <taxon>Pucciniales</taxon>
        <taxon>Pucciniaceae</taxon>
        <taxon>Puccinia</taxon>
    </lineage>
</organism>
<dbReference type="AlphaFoldDB" id="E3K6U7"/>
<evidence type="ECO:0000313" key="3">
    <source>
        <dbReference type="Proteomes" id="UP000008783"/>
    </source>
</evidence>
<dbReference type="VEuPathDB" id="FungiDB:PGTG_05271"/>
<dbReference type="OrthoDB" id="2507461at2759"/>
<proteinExistence type="predicted"/>
<evidence type="ECO:0000313" key="2">
    <source>
        <dbReference type="EMBL" id="EFP80046.1"/>
    </source>
</evidence>
<protein>
    <submittedName>
        <fullName evidence="2">Uncharacterized protein</fullName>
    </submittedName>
</protein>
<dbReference type="InParanoid" id="E3K6U7"/>
<dbReference type="EMBL" id="DS178274">
    <property type="protein sequence ID" value="EFP80046.1"/>
    <property type="molecule type" value="Genomic_DNA"/>
</dbReference>
<feature type="region of interest" description="Disordered" evidence="1">
    <location>
        <begin position="1"/>
        <end position="38"/>
    </location>
</feature>
<dbReference type="RefSeq" id="XP_003324465.1">
    <property type="nucleotide sequence ID" value="XM_003324417.2"/>
</dbReference>
<reference evidence="3" key="2">
    <citation type="journal article" date="2011" name="Proc. Natl. Acad. Sci. U.S.A.">
        <title>Obligate biotrophy features unraveled by the genomic analysis of rust fungi.</title>
        <authorList>
            <person name="Duplessis S."/>
            <person name="Cuomo C.A."/>
            <person name="Lin Y.-C."/>
            <person name="Aerts A."/>
            <person name="Tisserant E."/>
            <person name="Veneault-Fourrey C."/>
            <person name="Joly D.L."/>
            <person name="Hacquard S."/>
            <person name="Amselem J."/>
            <person name="Cantarel B.L."/>
            <person name="Chiu R."/>
            <person name="Coutinho P.M."/>
            <person name="Feau N."/>
            <person name="Field M."/>
            <person name="Frey P."/>
            <person name="Gelhaye E."/>
            <person name="Goldberg J."/>
            <person name="Grabherr M.G."/>
            <person name="Kodira C.D."/>
            <person name="Kohler A."/>
            <person name="Kuees U."/>
            <person name="Lindquist E.A."/>
            <person name="Lucas S.M."/>
            <person name="Mago R."/>
            <person name="Mauceli E."/>
            <person name="Morin E."/>
            <person name="Murat C."/>
            <person name="Pangilinan J.L."/>
            <person name="Park R."/>
            <person name="Pearson M."/>
            <person name="Quesneville H."/>
            <person name="Rouhier N."/>
            <person name="Sakthikumar S."/>
            <person name="Salamov A.A."/>
            <person name="Schmutz J."/>
            <person name="Selles B."/>
            <person name="Shapiro H."/>
            <person name="Tanguay P."/>
            <person name="Tuskan G.A."/>
            <person name="Henrissat B."/>
            <person name="Van de Peer Y."/>
            <person name="Rouze P."/>
            <person name="Ellis J.G."/>
            <person name="Dodds P.N."/>
            <person name="Schein J.E."/>
            <person name="Zhong S."/>
            <person name="Hamelin R.C."/>
            <person name="Grigoriev I.V."/>
            <person name="Szabo L.J."/>
            <person name="Martin F."/>
        </authorList>
    </citation>
    <scope>NUCLEOTIDE SEQUENCE [LARGE SCALE GENOMIC DNA]</scope>
    <source>
        <strain evidence="3">CRL 75-36-700-3 / race SCCL</strain>
    </source>
</reference>